<proteinExistence type="predicted"/>
<dbReference type="Gene3D" id="1.10.530.10">
    <property type="match status" value="1"/>
</dbReference>
<dbReference type="PROSITE" id="PS51782">
    <property type="entry name" value="LYSM"/>
    <property type="match status" value="2"/>
</dbReference>
<reference evidence="3 4" key="1">
    <citation type="submission" date="2020-05" db="EMBL/GenBank/DDBJ databases">
        <title>Sulfurimonas marisnigri, sp. nov., and Sulfurimonas baltica, sp. nov., manganese oxide reducing chemolithoautotrophs of the class Epsilonproteobacteria isolated from the pelagic redoxclines of the Black and Baltic Seas and emended description of the genus Sulfurimonas.</title>
        <authorList>
            <person name="Henkel J.V."/>
            <person name="Laudan C."/>
            <person name="Werner J."/>
            <person name="Neu T."/>
            <person name="Plewe S."/>
            <person name="Sproer C."/>
            <person name="Bunk B."/>
            <person name="Schulz-Vogt H.N."/>
        </authorList>
    </citation>
    <scope>NUCLEOTIDE SEQUENCE [LARGE SCALE GENOMIC DNA]</scope>
    <source>
        <strain evidence="3 4">SoZ1</strain>
    </source>
</reference>
<dbReference type="Pfam" id="PF01464">
    <property type="entry name" value="SLT"/>
    <property type="match status" value="1"/>
</dbReference>
<dbReference type="PANTHER" id="PTHR33734">
    <property type="entry name" value="LYSM DOMAIN-CONTAINING GPI-ANCHORED PROTEIN 2"/>
    <property type="match status" value="1"/>
</dbReference>
<dbReference type="InterPro" id="IPR023346">
    <property type="entry name" value="Lysozyme-like_dom_sf"/>
</dbReference>
<keyword evidence="4" id="KW-1185">Reference proteome</keyword>
<dbReference type="InterPro" id="IPR018392">
    <property type="entry name" value="LysM"/>
</dbReference>
<dbReference type="KEGG" id="smas:HUE87_06495"/>
<feature type="chain" id="PRO_5032995679" evidence="1">
    <location>
        <begin position="22"/>
        <end position="409"/>
    </location>
</feature>
<accession>A0A7S7LY81</accession>
<gene>
    <name evidence="3" type="ORF">HUE87_06495</name>
</gene>
<dbReference type="SUPFAM" id="SSF53955">
    <property type="entry name" value="Lysozyme-like"/>
    <property type="match status" value="1"/>
</dbReference>
<name>A0A7S7LY81_9BACT</name>
<sequence length="409" mass="47224">MLKYFILILLPLLLSANLTFSSNHNKEVAILESFDIEASFLYDKVLNKMKKNNVSIYKEKHFFQAMNEAYLFIPAIKNILAENNIPAEFLFLAMAESNFSTRAYSKKRASGLWQFMPATGKLYGLKIDEYVDERRDLVKSTKAAAKYLSSLHKRFGKWYLAAIAYNCGGGRLSKAIKRAKSDDLSVLLNPKKKYIPRESRLYIRKIIALAMMGNDEQFLLNSEYEHLLNRANAYSISTIKVPRGESLKRVSKLVGIPINELKKLNRHLKYDFAPPYINGYDIYIPYIKLSEFKQKYFEEKIQNIYRVHTVSRGDNLSAIGKKYGVSYKVIMDFNSLKNSRLKIKQKLIIPIDNKTSFANINSKFYYMVKKGDTLGSISKFHKISVKNLKLQNNIKGSIIRAGERLKLYE</sequence>
<dbReference type="SUPFAM" id="SSF54106">
    <property type="entry name" value="LysM domain"/>
    <property type="match status" value="2"/>
</dbReference>
<dbReference type="Pfam" id="PF01476">
    <property type="entry name" value="LysM"/>
    <property type="match status" value="3"/>
</dbReference>
<feature type="signal peptide" evidence="1">
    <location>
        <begin position="1"/>
        <end position="21"/>
    </location>
</feature>
<dbReference type="InterPro" id="IPR008258">
    <property type="entry name" value="Transglycosylase_SLT_dom_1"/>
</dbReference>
<dbReference type="Proteomes" id="UP000593836">
    <property type="component" value="Chromosome"/>
</dbReference>
<feature type="domain" description="LysM" evidence="2">
    <location>
        <begin position="364"/>
        <end position="407"/>
    </location>
</feature>
<evidence type="ECO:0000259" key="2">
    <source>
        <dbReference type="PROSITE" id="PS51782"/>
    </source>
</evidence>
<protein>
    <submittedName>
        <fullName evidence="3">LysM peptidoglycan-binding domain-containing protein</fullName>
    </submittedName>
</protein>
<dbReference type="RefSeq" id="WP_194365407.1">
    <property type="nucleotide sequence ID" value="NZ_CP054493.1"/>
</dbReference>
<evidence type="ECO:0000256" key="1">
    <source>
        <dbReference type="SAM" id="SignalP"/>
    </source>
</evidence>
<dbReference type="AlphaFoldDB" id="A0A7S7LY81"/>
<dbReference type="CDD" id="cd00118">
    <property type="entry name" value="LysM"/>
    <property type="match status" value="2"/>
</dbReference>
<dbReference type="InterPro" id="IPR036779">
    <property type="entry name" value="LysM_dom_sf"/>
</dbReference>
<feature type="domain" description="LysM" evidence="2">
    <location>
        <begin position="306"/>
        <end position="349"/>
    </location>
</feature>
<organism evidence="3 4">
    <name type="scientific">Candidatus Sulfurimonas marisnigri</name>
    <dbReference type="NCBI Taxonomy" id="2740405"/>
    <lineage>
        <taxon>Bacteria</taxon>
        <taxon>Pseudomonadati</taxon>
        <taxon>Campylobacterota</taxon>
        <taxon>Epsilonproteobacteria</taxon>
        <taxon>Campylobacterales</taxon>
        <taxon>Sulfurimonadaceae</taxon>
        <taxon>Sulfurimonas</taxon>
    </lineage>
</organism>
<keyword evidence="1" id="KW-0732">Signal</keyword>
<dbReference type="GO" id="GO:0008932">
    <property type="term" value="F:lytic endotransglycosylase activity"/>
    <property type="evidence" value="ECO:0007669"/>
    <property type="project" value="TreeGrafter"/>
</dbReference>
<dbReference type="SMART" id="SM00257">
    <property type="entry name" value="LysM"/>
    <property type="match status" value="3"/>
</dbReference>
<evidence type="ECO:0000313" key="4">
    <source>
        <dbReference type="Proteomes" id="UP000593836"/>
    </source>
</evidence>
<dbReference type="PANTHER" id="PTHR33734:SF22">
    <property type="entry name" value="MEMBRANE-BOUND LYTIC MUREIN TRANSGLYCOSYLASE D"/>
    <property type="match status" value="1"/>
</dbReference>
<dbReference type="EMBL" id="CP054493">
    <property type="protein sequence ID" value="QOY53572.1"/>
    <property type="molecule type" value="Genomic_DNA"/>
</dbReference>
<dbReference type="Gene3D" id="3.10.350.10">
    <property type="entry name" value="LysM domain"/>
    <property type="match status" value="2"/>
</dbReference>
<evidence type="ECO:0000313" key="3">
    <source>
        <dbReference type="EMBL" id="QOY53572.1"/>
    </source>
</evidence>
<dbReference type="CDD" id="cd16894">
    <property type="entry name" value="MltD-like"/>
    <property type="match status" value="1"/>
</dbReference>